<accession>A0ABS1GJ31</accession>
<reference evidence="7 8" key="1">
    <citation type="journal article" date="2021" name="Syst. Appl. Microbiol.">
        <title>Persephonella atlantica sp. nov.: How to adapt to physico-chemical gradients in high temperature hydrothermal habitats.</title>
        <authorList>
            <person name="Francois D.X."/>
            <person name="Godfroy A."/>
            <person name="Mathien C."/>
            <person name="Aube J."/>
            <person name="Cathalot C."/>
            <person name="Lesongeur F."/>
            <person name="L'Haridon S."/>
            <person name="Philippon X."/>
            <person name="Roussel E.G."/>
        </authorList>
    </citation>
    <scope>NUCLEOTIDE SEQUENCE [LARGE SCALE GENOMIC DNA]</scope>
    <source>
        <strain evidence="7 8">MO1340</strain>
    </source>
</reference>
<keyword evidence="5 6" id="KW-0472">Membrane</keyword>
<dbReference type="Proteomes" id="UP000772812">
    <property type="component" value="Unassembled WGS sequence"/>
</dbReference>
<feature type="transmembrane region" description="Helical" evidence="6">
    <location>
        <begin position="157"/>
        <end position="179"/>
    </location>
</feature>
<evidence type="ECO:0000313" key="8">
    <source>
        <dbReference type="Proteomes" id="UP000772812"/>
    </source>
</evidence>
<dbReference type="EMBL" id="JAACYA010000002">
    <property type="protein sequence ID" value="MBK3332757.1"/>
    <property type="molecule type" value="Genomic_DNA"/>
</dbReference>
<dbReference type="PANTHER" id="PTHR21716:SF4">
    <property type="entry name" value="TRANSMEMBRANE PROTEIN 245"/>
    <property type="match status" value="1"/>
</dbReference>
<dbReference type="Pfam" id="PF01594">
    <property type="entry name" value="AI-2E_transport"/>
    <property type="match status" value="1"/>
</dbReference>
<organism evidence="7 8">
    <name type="scientific">Persephonella atlantica</name>
    <dbReference type="NCBI Taxonomy" id="2699429"/>
    <lineage>
        <taxon>Bacteria</taxon>
        <taxon>Pseudomonadati</taxon>
        <taxon>Aquificota</taxon>
        <taxon>Aquificia</taxon>
        <taxon>Aquificales</taxon>
        <taxon>Hydrogenothermaceae</taxon>
        <taxon>Persephonella</taxon>
    </lineage>
</organism>
<feature type="transmembrane region" description="Helical" evidence="6">
    <location>
        <begin position="242"/>
        <end position="264"/>
    </location>
</feature>
<name>A0ABS1GJ31_9AQUI</name>
<evidence type="ECO:0000256" key="4">
    <source>
        <dbReference type="ARBA" id="ARBA00022989"/>
    </source>
</evidence>
<proteinExistence type="inferred from homology"/>
<evidence type="ECO:0000256" key="6">
    <source>
        <dbReference type="SAM" id="Phobius"/>
    </source>
</evidence>
<comment type="subcellular location">
    <subcellularLocation>
        <location evidence="1">Membrane</location>
        <topology evidence="1">Multi-pass membrane protein</topology>
    </subcellularLocation>
</comment>
<dbReference type="InterPro" id="IPR002549">
    <property type="entry name" value="AI-2E-like"/>
</dbReference>
<feature type="transmembrane region" description="Helical" evidence="6">
    <location>
        <begin position="214"/>
        <end position="236"/>
    </location>
</feature>
<feature type="transmembrane region" description="Helical" evidence="6">
    <location>
        <begin position="276"/>
        <end position="293"/>
    </location>
</feature>
<feature type="transmembrane region" description="Helical" evidence="6">
    <location>
        <begin position="313"/>
        <end position="339"/>
    </location>
</feature>
<feature type="transmembrane region" description="Helical" evidence="6">
    <location>
        <begin position="33"/>
        <end position="51"/>
    </location>
</feature>
<feature type="transmembrane region" description="Helical" evidence="6">
    <location>
        <begin position="63"/>
        <end position="85"/>
    </location>
</feature>
<sequence>MGSGEQIGNIFFFGFLSFFLFLGYLLFEPFLKVIVLSVLITVIFYPLYAKIEKKIKSKILSSLLMTLLVFLFIIIPSITLIAFFVNQIISIYPVIIENISKYRDVEILIKELPVISKIYTIIESSLKSLNVNVDIGDAIRGLVNEFVSFVIQQGKGIFLDVTLLVVGIAIMLVTIFFLFKDGVHLYNRIYSIIPLSDKDKTFLISKSYNAIQGVVLGSVLTAIAQGILSFIGYFAIGLEMSYFWAFITFIAAFIPVGGASLIWVPVAVYTLFTKGFLTAFLFSIYGTLVISTIDNIIKPVVIGDKTNIHPMILVFAILGGLNIFGFIGIFLAPIIVVMIDNMLLLFREKYVLRS</sequence>
<comment type="similarity">
    <text evidence="2">Belongs to the autoinducer-2 exporter (AI-2E) (TC 2.A.86) family.</text>
</comment>
<keyword evidence="3 6" id="KW-0812">Transmembrane</keyword>
<evidence type="ECO:0000256" key="5">
    <source>
        <dbReference type="ARBA" id="ARBA00023136"/>
    </source>
</evidence>
<feature type="transmembrane region" description="Helical" evidence="6">
    <location>
        <begin position="7"/>
        <end position="27"/>
    </location>
</feature>
<keyword evidence="4 6" id="KW-1133">Transmembrane helix</keyword>
<protein>
    <submittedName>
        <fullName evidence="7">AI-2E family transporter</fullName>
    </submittedName>
</protein>
<evidence type="ECO:0000313" key="7">
    <source>
        <dbReference type="EMBL" id="MBK3332757.1"/>
    </source>
</evidence>
<gene>
    <name evidence="7" type="ORF">GWK41_06715</name>
</gene>
<comment type="caution">
    <text evidence="7">The sequence shown here is derived from an EMBL/GenBank/DDBJ whole genome shotgun (WGS) entry which is preliminary data.</text>
</comment>
<evidence type="ECO:0000256" key="3">
    <source>
        <dbReference type="ARBA" id="ARBA00022692"/>
    </source>
</evidence>
<evidence type="ECO:0000256" key="2">
    <source>
        <dbReference type="ARBA" id="ARBA00009773"/>
    </source>
</evidence>
<dbReference type="PANTHER" id="PTHR21716">
    <property type="entry name" value="TRANSMEMBRANE PROTEIN"/>
    <property type="match status" value="1"/>
</dbReference>
<keyword evidence="8" id="KW-1185">Reference proteome</keyword>
<evidence type="ECO:0000256" key="1">
    <source>
        <dbReference type="ARBA" id="ARBA00004141"/>
    </source>
</evidence>
<dbReference type="RefSeq" id="WP_200674172.1">
    <property type="nucleotide sequence ID" value="NZ_JAACYA010000002.1"/>
</dbReference>